<name>A0A8T0J754_CERPU</name>
<dbReference type="Proteomes" id="UP000822688">
    <property type="component" value="Chromosome 1"/>
</dbReference>
<feature type="transmembrane region" description="Helical" evidence="7">
    <location>
        <begin position="12"/>
        <end position="30"/>
    </location>
</feature>
<feature type="transmembrane region" description="Helical" evidence="7">
    <location>
        <begin position="50"/>
        <end position="69"/>
    </location>
</feature>
<dbReference type="InterPro" id="IPR006904">
    <property type="entry name" value="DUF716"/>
</dbReference>
<keyword evidence="4 7" id="KW-1133">Transmembrane helix</keyword>
<protein>
    <submittedName>
        <fullName evidence="8">Uncharacterized protein</fullName>
    </submittedName>
</protein>
<comment type="caution">
    <text evidence="8">The sequence shown here is derived from an EMBL/GenBank/DDBJ whole genome shotgun (WGS) entry which is preliminary data.</text>
</comment>
<evidence type="ECO:0000256" key="6">
    <source>
        <dbReference type="SAM" id="MobiDB-lite"/>
    </source>
</evidence>
<feature type="transmembrane region" description="Helical" evidence="7">
    <location>
        <begin position="181"/>
        <end position="201"/>
    </location>
</feature>
<evidence type="ECO:0000256" key="5">
    <source>
        <dbReference type="ARBA" id="ARBA00023136"/>
    </source>
</evidence>
<evidence type="ECO:0000256" key="4">
    <source>
        <dbReference type="ARBA" id="ARBA00022989"/>
    </source>
</evidence>
<evidence type="ECO:0000313" key="8">
    <source>
        <dbReference type="EMBL" id="KAG0590718.1"/>
    </source>
</evidence>
<evidence type="ECO:0000256" key="3">
    <source>
        <dbReference type="ARBA" id="ARBA00022692"/>
    </source>
</evidence>
<proteinExistence type="inferred from homology"/>
<evidence type="ECO:0000256" key="7">
    <source>
        <dbReference type="SAM" id="Phobius"/>
    </source>
</evidence>
<feature type="transmembrane region" description="Helical" evidence="7">
    <location>
        <begin position="231"/>
        <end position="253"/>
    </location>
</feature>
<dbReference type="PANTHER" id="PTHR46285">
    <property type="entry name" value="PROTEINASE INHIBITOR I4, SERPIN (DUF716)-RELATED"/>
    <property type="match status" value="1"/>
</dbReference>
<comment type="similarity">
    <text evidence="2">Belongs to the TMEM45 family.</text>
</comment>
<reference evidence="8" key="1">
    <citation type="submission" date="2020-06" db="EMBL/GenBank/DDBJ databases">
        <title>WGS assembly of Ceratodon purpureus strain R40.</title>
        <authorList>
            <person name="Carey S.B."/>
            <person name="Jenkins J."/>
            <person name="Shu S."/>
            <person name="Lovell J.T."/>
            <person name="Sreedasyam A."/>
            <person name="Maumus F."/>
            <person name="Tiley G.P."/>
            <person name="Fernandez-Pozo N."/>
            <person name="Barry K."/>
            <person name="Chen C."/>
            <person name="Wang M."/>
            <person name="Lipzen A."/>
            <person name="Daum C."/>
            <person name="Saski C.A."/>
            <person name="Payton A.C."/>
            <person name="Mcbreen J.C."/>
            <person name="Conrad R.E."/>
            <person name="Kollar L.M."/>
            <person name="Olsson S."/>
            <person name="Huttunen S."/>
            <person name="Landis J.B."/>
            <person name="Wickett N.J."/>
            <person name="Johnson M.G."/>
            <person name="Rensing S.A."/>
            <person name="Grimwood J."/>
            <person name="Schmutz J."/>
            <person name="Mcdaniel S.F."/>
        </authorList>
    </citation>
    <scope>NUCLEOTIDE SEQUENCE</scope>
    <source>
        <strain evidence="8">R40</strain>
    </source>
</reference>
<feature type="transmembrane region" description="Helical" evidence="7">
    <location>
        <begin position="115"/>
        <end position="134"/>
    </location>
</feature>
<evidence type="ECO:0000256" key="2">
    <source>
        <dbReference type="ARBA" id="ARBA00006948"/>
    </source>
</evidence>
<dbReference type="AlphaFoldDB" id="A0A8T0J754"/>
<comment type="subcellular location">
    <subcellularLocation>
        <location evidence="1">Membrane</location>
        <topology evidence="1">Multi-pass membrane protein</topology>
    </subcellularLocation>
</comment>
<evidence type="ECO:0000256" key="1">
    <source>
        <dbReference type="ARBA" id="ARBA00004141"/>
    </source>
</evidence>
<keyword evidence="5 7" id="KW-0472">Membrane</keyword>
<keyword evidence="9" id="KW-1185">Reference proteome</keyword>
<gene>
    <name evidence="8" type="ORF">KC19_1G122100</name>
</gene>
<feature type="transmembrane region" description="Helical" evidence="7">
    <location>
        <begin position="89"/>
        <end position="108"/>
    </location>
</feature>
<accession>A0A8T0J754</accession>
<organism evidence="8 9">
    <name type="scientific">Ceratodon purpureus</name>
    <name type="common">Fire moss</name>
    <name type="synonym">Dicranum purpureum</name>
    <dbReference type="NCBI Taxonomy" id="3225"/>
    <lineage>
        <taxon>Eukaryota</taxon>
        <taxon>Viridiplantae</taxon>
        <taxon>Streptophyta</taxon>
        <taxon>Embryophyta</taxon>
        <taxon>Bryophyta</taxon>
        <taxon>Bryophytina</taxon>
        <taxon>Bryopsida</taxon>
        <taxon>Dicranidae</taxon>
        <taxon>Pseudoditrichales</taxon>
        <taxon>Ditrichaceae</taxon>
        <taxon>Ceratodon</taxon>
    </lineage>
</organism>
<dbReference type="PANTHER" id="PTHR46285:SF3">
    <property type="entry name" value="PROTEINASE INHIBITOR I4, SERPIN (DUF716)"/>
    <property type="match status" value="1"/>
</dbReference>
<feature type="region of interest" description="Disordered" evidence="6">
    <location>
        <begin position="279"/>
        <end position="308"/>
    </location>
</feature>
<sequence length="308" mass="34600">MGTFIGHILPGAGFVLLGLWHMYNVVGGYVRSPWSYKSRTWFPPEGLSRWFRHAELYFIIIGACGSMAGELLPDRFWSVTTHLNNFEHATISLTLLLYAAFALAVDVLRIHIPQGWLHAAAAVALSQELLLFHFHSSDHMGLEGHYHKLLQLPIGVGILALVIEIFVLHLPVIAILRSMSFVLQGLWFILMGFILWTPSLVPSGCYITDNHVDCPTPDTLMGAKSLANLEFAWLLSGTFFLTMLGFIVASAYFQKYSAYHHLEVKHLGKEDHSLVETLDDMERGDSSPPSHSQASLEMQEFDRLNLPR</sequence>
<dbReference type="Pfam" id="PF04819">
    <property type="entry name" value="DUF716"/>
    <property type="match status" value="1"/>
</dbReference>
<evidence type="ECO:0000313" key="9">
    <source>
        <dbReference type="Proteomes" id="UP000822688"/>
    </source>
</evidence>
<keyword evidence="3 7" id="KW-0812">Transmembrane</keyword>
<feature type="compositionally biased region" description="Polar residues" evidence="6">
    <location>
        <begin position="287"/>
        <end position="296"/>
    </location>
</feature>
<dbReference type="GO" id="GO:0016020">
    <property type="term" value="C:membrane"/>
    <property type="evidence" value="ECO:0007669"/>
    <property type="project" value="UniProtKB-SubCell"/>
</dbReference>
<dbReference type="EMBL" id="CM026421">
    <property type="protein sequence ID" value="KAG0590718.1"/>
    <property type="molecule type" value="Genomic_DNA"/>
</dbReference>
<feature type="transmembrane region" description="Helical" evidence="7">
    <location>
        <begin position="154"/>
        <end position="174"/>
    </location>
</feature>